<evidence type="ECO:0000313" key="16">
    <source>
        <dbReference type="Proteomes" id="UP000295252"/>
    </source>
</evidence>
<dbReference type="CDD" id="cd20653">
    <property type="entry name" value="CYP81"/>
    <property type="match status" value="1"/>
</dbReference>
<evidence type="ECO:0000256" key="5">
    <source>
        <dbReference type="ARBA" id="ARBA00022692"/>
    </source>
</evidence>
<dbReference type="PANTHER" id="PTHR47947">
    <property type="entry name" value="CYTOCHROME P450 82C3-RELATED"/>
    <property type="match status" value="1"/>
</dbReference>
<evidence type="ECO:0000256" key="14">
    <source>
        <dbReference type="SAM" id="Phobius"/>
    </source>
</evidence>
<dbReference type="EMBL" id="HG739090">
    <property type="protein sequence ID" value="CDP01234.1"/>
    <property type="molecule type" value="Genomic_DNA"/>
</dbReference>
<keyword evidence="11 14" id="KW-0472">Membrane</keyword>
<keyword evidence="10 13" id="KW-0503">Monooxygenase</keyword>
<dbReference type="InterPro" id="IPR036396">
    <property type="entry name" value="Cyt_P450_sf"/>
</dbReference>
<evidence type="ECO:0000256" key="8">
    <source>
        <dbReference type="ARBA" id="ARBA00023002"/>
    </source>
</evidence>
<dbReference type="SUPFAM" id="SSF48264">
    <property type="entry name" value="Cytochrome P450"/>
    <property type="match status" value="1"/>
</dbReference>
<evidence type="ECO:0000256" key="9">
    <source>
        <dbReference type="ARBA" id="ARBA00023004"/>
    </source>
</evidence>
<organism evidence="15 16">
    <name type="scientific">Coffea canephora</name>
    <name type="common">Robusta coffee</name>
    <dbReference type="NCBI Taxonomy" id="49390"/>
    <lineage>
        <taxon>Eukaryota</taxon>
        <taxon>Viridiplantae</taxon>
        <taxon>Streptophyta</taxon>
        <taxon>Embryophyta</taxon>
        <taxon>Tracheophyta</taxon>
        <taxon>Spermatophyta</taxon>
        <taxon>Magnoliopsida</taxon>
        <taxon>eudicotyledons</taxon>
        <taxon>Gunneridae</taxon>
        <taxon>Pentapetalae</taxon>
        <taxon>asterids</taxon>
        <taxon>lamiids</taxon>
        <taxon>Gentianales</taxon>
        <taxon>Rubiaceae</taxon>
        <taxon>Ixoroideae</taxon>
        <taxon>Gardenieae complex</taxon>
        <taxon>Bertiereae - Coffeeae clade</taxon>
        <taxon>Coffeeae</taxon>
        <taxon>Coffea</taxon>
    </lineage>
</organism>
<dbReference type="OMA" id="KAMEFQD"/>
<dbReference type="InterPro" id="IPR017972">
    <property type="entry name" value="Cyt_P450_CS"/>
</dbReference>
<feature type="binding site" description="axial binding residue" evidence="12">
    <location>
        <position position="449"/>
    </location>
    <ligand>
        <name>heme</name>
        <dbReference type="ChEBI" id="CHEBI:30413"/>
    </ligand>
    <ligandPart>
        <name>Fe</name>
        <dbReference type="ChEBI" id="CHEBI:18248"/>
    </ligandPart>
</feature>
<feature type="transmembrane region" description="Helical" evidence="14">
    <location>
        <begin position="6"/>
        <end position="23"/>
    </location>
</feature>
<dbReference type="AlphaFoldDB" id="A0A068TZA1"/>
<evidence type="ECO:0000256" key="10">
    <source>
        <dbReference type="ARBA" id="ARBA00023033"/>
    </source>
</evidence>
<dbReference type="GO" id="GO:0005506">
    <property type="term" value="F:iron ion binding"/>
    <property type="evidence" value="ECO:0007669"/>
    <property type="project" value="InterPro"/>
</dbReference>
<dbReference type="GO" id="GO:0016020">
    <property type="term" value="C:membrane"/>
    <property type="evidence" value="ECO:0007669"/>
    <property type="project" value="UniProtKB-SubCell"/>
</dbReference>
<dbReference type="STRING" id="49390.A0A068TZA1"/>
<proteinExistence type="inferred from homology"/>
<dbReference type="InterPro" id="IPR002401">
    <property type="entry name" value="Cyt_P450_E_grp-I"/>
</dbReference>
<dbReference type="InterPro" id="IPR050651">
    <property type="entry name" value="Plant_Cytochrome_P450_Monoox"/>
</dbReference>
<evidence type="ECO:0000256" key="2">
    <source>
        <dbReference type="ARBA" id="ARBA00004370"/>
    </source>
</evidence>
<dbReference type="Gene3D" id="1.10.630.10">
    <property type="entry name" value="Cytochrome P450"/>
    <property type="match status" value="1"/>
</dbReference>
<evidence type="ECO:0000256" key="7">
    <source>
        <dbReference type="ARBA" id="ARBA00022989"/>
    </source>
</evidence>
<sequence>MELSNSCIAFLAISIIFILNLFIRKRALQKKQPPSPPSLPLIGHLHLLKEPLNQTLQSLCSKYGDILLLRLGVRKVLIVTSPSAAEECFTKNDIIFANRPKTMSSKHFSYNYTTISVAPYGDHWRNLRRLAALEIFSPARMASFASTRRKELMLLLSELMQKCSVGGGSAKVDLTSMSAEITFNILSMTLAGKRYYGENAADDEEARKTKLLIKEMLVNSVRSNLGDYLPILRWINYKGVEQKFSTLMKRVDKFIQDLVDERRLRLSSTSSINVSRGQAEKTTLIDHLLSLQKEEPEYYTDQLIKGIVMVLLIAATDTVSITMEWAMALLLNHPEAIKKIKAEIDDHVPDNRLLEEQDLPKLAYLQNVVKETLRLYPPIPFMVPHEASQDCTVAGYYVSKGTMLLVNLWAIHRNPKQWENPTKFIPERHEGRRVDEYSLMPFGAGRRGCPGAGLGTRILELVLGTLVQVFEWERTSGELVDMTEGKGFSLPKFKPLEAICRPRQAVVQHSLVRF</sequence>
<evidence type="ECO:0000313" key="15">
    <source>
        <dbReference type="EMBL" id="CDP01234.1"/>
    </source>
</evidence>
<accession>A0A068TZA1</accession>
<evidence type="ECO:0000256" key="4">
    <source>
        <dbReference type="ARBA" id="ARBA00022617"/>
    </source>
</evidence>
<gene>
    <name evidence="15" type="ORF">GSCOC_T00034807001</name>
</gene>
<reference evidence="16" key="1">
    <citation type="journal article" date="2014" name="Science">
        <title>The coffee genome provides insight into the convergent evolution of caffeine biosynthesis.</title>
        <authorList>
            <person name="Denoeud F."/>
            <person name="Carretero-Paulet L."/>
            <person name="Dereeper A."/>
            <person name="Droc G."/>
            <person name="Guyot R."/>
            <person name="Pietrella M."/>
            <person name="Zheng C."/>
            <person name="Alberti A."/>
            <person name="Anthony F."/>
            <person name="Aprea G."/>
            <person name="Aury J.M."/>
            <person name="Bento P."/>
            <person name="Bernard M."/>
            <person name="Bocs S."/>
            <person name="Campa C."/>
            <person name="Cenci A."/>
            <person name="Combes M.C."/>
            <person name="Crouzillat D."/>
            <person name="Da Silva C."/>
            <person name="Daddiego L."/>
            <person name="De Bellis F."/>
            <person name="Dussert S."/>
            <person name="Garsmeur O."/>
            <person name="Gayraud T."/>
            <person name="Guignon V."/>
            <person name="Jahn K."/>
            <person name="Jamilloux V."/>
            <person name="Joet T."/>
            <person name="Labadie K."/>
            <person name="Lan T."/>
            <person name="Leclercq J."/>
            <person name="Lepelley M."/>
            <person name="Leroy T."/>
            <person name="Li L.T."/>
            <person name="Librado P."/>
            <person name="Lopez L."/>
            <person name="Munoz A."/>
            <person name="Noel B."/>
            <person name="Pallavicini A."/>
            <person name="Perrotta G."/>
            <person name="Poncet V."/>
            <person name="Pot D."/>
            <person name="Priyono X."/>
            <person name="Rigoreau M."/>
            <person name="Rouard M."/>
            <person name="Rozas J."/>
            <person name="Tranchant-Dubreuil C."/>
            <person name="VanBuren R."/>
            <person name="Zhang Q."/>
            <person name="Andrade A.C."/>
            <person name="Argout X."/>
            <person name="Bertrand B."/>
            <person name="de Kochko A."/>
            <person name="Graziosi G."/>
            <person name="Henry R.J."/>
            <person name="Jayarama X."/>
            <person name="Ming R."/>
            <person name="Nagai C."/>
            <person name="Rounsley S."/>
            <person name="Sankoff D."/>
            <person name="Giuliano G."/>
            <person name="Albert V.A."/>
            <person name="Wincker P."/>
            <person name="Lashermes P."/>
        </authorList>
    </citation>
    <scope>NUCLEOTIDE SEQUENCE [LARGE SCALE GENOMIC DNA]</scope>
    <source>
        <strain evidence="16">cv. DH200-94</strain>
    </source>
</reference>
<evidence type="ECO:0000256" key="6">
    <source>
        <dbReference type="ARBA" id="ARBA00022723"/>
    </source>
</evidence>
<dbReference type="Pfam" id="PF00067">
    <property type="entry name" value="p450"/>
    <property type="match status" value="1"/>
</dbReference>
<protein>
    <recommendedName>
        <fullName evidence="17">Cytochrome P450</fullName>
    </recommendedName>
</protein>
<dbReference type="GO" id="GO:0020037">
    <property type="term" value="F:heme binding"/>
    <property type="evidence" value="ECO:0007669"/>
    <property type="project" value="InterPro"/>
</dbReference>
<keyword evidence="5 14" id="KW-0812">Transmembrane</keyword>
<keyword evidence="6 12" id="KW-0479">Metal-binding</keyword>
<dbReference type="PRINTS" id="PR00463">
    <property type="entry name" value="EP450I"/>
</dbReference>
<dbReference type="OrthoDB" id="2789670at2759"/>
<comment type="cofactor">
    <cofactor evidence="1 12">
        <name>heme</name>
        <dbReference type="ChEBI" id="CHEBI:30413"/>
    </cofactor>
</comment>
<dbReference type="PhylomeDB" id="A0A068TZA1"/>
<dbReference type="PRINTS" id="PR00385">
    <property type="entry name" value="P450"/>
</dbReference>
<comment type="similarity">
    <text evidence="3 13">Belongs to the cytochrome P450 family.</text>
</comment>
<dbReference type="GO" id="GO:0004497">
    <property type="term" value="F:monooxygenase activity"/>
    <property type="evidence" value="ECO:0007669"/>
    <property type="project" value="UniProtKB-KW"/>
</dbReference>
<comment type="subcellular location">
    <subcellularLocation>
        <location evidence="2">Membrane</location>
    </subcellularLocation>
</comment>
<evidence type="ECO:0000256" key="11">
    <source>
        <dbReference type="ARBA" id="ARBA00023136"/>
    </source>
</evidence>
<keyword evidence="16" id="KW-1185">Reference proteome</keyword>
<keyword evidence="4 12" id="KW-0349">Heme</keyword>
<keyword evidence="8 13" id="KW-0560">Oxidoreductase</keyword>
<dbReference type="PROSITE" id="PS00086">
    <property type="entry name" value="CYTOCHROME_P450"/>
    <property type="match status" value="1"/>
</dbReference>
<dbReference type="InterPro" id="IPR001128">
    <property type="entry name" value="Cyt_P450"/>
</dbReference>
<keyword evidence="9 12" id="KW-0408">Iron</keyword>
<name>A0A068TZA1_COFCA</name>
<keyword evidence="7 14" id="KW-1133">Transmembrane helix</keyword>
<dbReference type="PANTHER" id="PTHR47947:SF26">
    <property type="entry name" value="CYTOCHROME P450"/>
    <property type="match status" value="1"/>
</dbReference>
<dbReference type="Proteomes" id="UP000295252">
    <property type="component" value="Chromosome II"/>
</dbReference>
<dbReference type="FunFam" id="1.10.630.10:FF:000023">
    <property type="entry name" value="Cytochrome P450 family protein"/>
    <property type="match status" value="1"/>
</dbReference>
<dbReference type="GO" id="GO:0016705">
    <property type="term" value="F:oxidoreductase activity, acting on paired donors, with incorporation or reduction of molecular oxygen"/>
    <property type="evidence" value="ECO:0007669"/>
    <property type="project" value="InterPro"/>
</dbReference>
<dbReference type="Gramene" id="CDP01234">
    <property type="protein sequence ID" value="CDP01234"/>
    <property type="gene ID" value="GSCOC_T00034807001"/>
</dbReference>
<evidence type="ECO:0000256" key="13">
    <source>
        <dbReference type="RuleBase" id="RU000461"/>
    </source>
</evidence>
<evidence type="ECO:0008006" key="17">
    <source>
        <dbReference type="Google" id="ProtNLM"/>
    </source>
</evidence>
<evidence type="ECO:0000256" key="3">
    <source>
        <dbReference type="ARBA" id="ARBA00010617"/>
    </source>
</evidence>
<evidence type="ECO:0000256" key="12">
    <source>
        <dbReference type="PIRSR" id="PIRSR602401-1"/>
    </source>
</evidence>
<evidence type="ECO:0000256" key="1">
    <source>
        <dbReference type="ARBA" id="ARBA00001971"/>
    </source>
</evidence>
<dbReference type="InParanoid" id="A0A068TZA1"/>